<dbReference type="AlphaFoldDB" id="D7CUF1"/>
<dbReference type="HOGENOM" id="CLU_020336_13_2_0"/>
<dbReference type="InterPro" id="IPR000639">
    <property type="entry name" value="Epox_hydrolase-like"/>
</dbReference>
<keyword evidence="3" id="KW-0378">Hydrolase</keyword>
<dbReference type="InterPro" id="IPR029058">
    <property type="entry name" value="AB_hydrolase_fold"/>
</dbReference>
<feature type="region of interest" description="Disordered" evidence="1">
    <location>
        <begin position="1"/>
        <end position="26"/>
    </location>
</feature>
<sequence length="301" mass="33676">MTTGGAGAEPFSGRGAANPTSLEPTPHTLRVDGLRVHYLRGGRGTPLVLLHGFNVGSSRLTYGPSLAPLAERFDVIAPDLPGYGLSDAPDPFYTTEDYVRFLTRFLDALCVRRAHLVGFSKGGGIALGAALEHPERFYKLILVSAYALNRTPQLPLLPYLALRSPWLSQIFWRTLRRYRRLLPWYLKNVIFGDAQKVTEQLLEEVREPLSHEGSEAAFMAWLRGEMGLLRFRTDYRAQLGDLQVPTLLLHGTRDLVVPVWGARRAARRIPNARLRLVPRCGHWLPREAPEALIEAATTFFG</sequence>
<gene>
    <name evidence="3" type="ordered locus">Trad_2630</name>
</gene>
<name>D7CUF1_TRURR</name>
<dbReference type="SUPFAM" id="SSF53474">
    <property type="entry name" value="alpha/beta-Hydrolases"/>
    <property type="match status" value="1"/>
</dbReference>
<accession>D7CUF1</accession>
<feature type="domain" description="AB hydrolase-1" evidence="2">
    <location>
        <begin position="46"/>
        <end position="284"/>
    </location>
</feature>
<dbReference type="InterPro" id="IPR000073">
    <property type="entry name" value="AB_hydrolase_1"/>
</dbReference>
<reference evidence="3 4" key="2">
    <citation type="journal article" date="2011" name="Stand. Genomic Sci.">
        <title>Complete genome sequence of Truepera radiovictrix type strain (RQ-24).</title>
        <authorList>
            <person name="Ivanova N."/>
            <person name="Rohde C."/>
            <person name="Munk C."/>
            <person name="Nolan M."/>
            <person name="Lucas S."/>
            <person name="Del Rio T.G."/>
            <person name="Tice H."/>
            <person name="Deshpande S."/>
            <person name="Cheng J.F."/>
            <person name="Tapia R."/>
            <person name="Han C."/>
            <person name="Goodwin L."/>
            <person name="Pitluck S."/>
            <person name="Liolios K."/>
            <person name="Mavromatis K."/>
            <person name="Mikhailova N."/>
            <person name="Pati A."/>
            <person name="Chen A."/>
            <person name="Palaniappan K."/>
            <person name="Land M."/>
            <person name="Hauser L."/>
            <person name="Chang Y.J."/>
            <person name="Jeffries C.D."/>
            <person name="Brambilla E."/>
            <person name="Rohde M."/>
            <person name="Goker M."/>
            <person name="Tindall B.J."/>
            <person name="Woyke T."/>
            <person name="Bristow J."/>
            <person name="Eisen J.A."/>
            <person name="Markowitz V."/>
            <person name="Hugenholtz P."/>
            <person name="Kyrpides N.C."/>
            <person name="Klenk H.P."/>
            <person name="Lapidus A."/>
        </authorList>
    </citation>
    <scope>NUCLEOTIDE SEQUENCE [LARGE SCALE GENOMIC DNA]</scope>
    <source>
        <strain evidence="4">DSM 17093 / CIP 108686 / LMG 22925 / RQ-24</strain>
    </source>
</reference>
<dbReference type="PRINTS" id="PR00412">
    <property type="entry name" value="EPOXHYDRLASE"/>
</dbReference>
<dbReference type="Proteomes" id="UP000000379">
    <property type="component" value="Chromosome"/>
</dbReference>
<dbReference type="PRINTS" id="PR00111">
    <property type="entry name" value="ABHYDROLASE"/>
</dbReference>
<evidence type="ECO:0000313" key="3">
    <source>
        <dbReference type="EMBL" id="ADI15736.1"/>
    </source>
</evidence>
<dbReference type="Pfam" id="PF00561">
    <property type="entry name" value="Abhydrolase_1"/>
    <property type="match status" value="1"/>
</dbReference>
<evidence type="ECO:0000259" key="2">
    <source>
        <dbReference type="Pfam" id="PF00561"/>
    </source>
</evidence>
<dbReference type="EMBL" id="CP002049">
    <property type="protein sequence ID" value="ADI15736.1"/>
    <property type="molecule type" value="Genomic_DNA"/>
</dbReference>
<evidence type="ECO:0000256" key="1">
    <source>
        <dbReference type="SAM" id="MobiDB-lite"/>
    </source>
</evidence>
<dbReference type="KEGG" id="tra:Trad_2630"/>
<dbReference type="PANTHER" id="PTHR43689">
    <property type="entry name" value="HYDROLASE"/>
    <property type="match status" value="1"/>
</dbReference>
<reference evidence="4" key="1">
    <citation type="submission" date="2010-05" db="EMBL/GenBank/DDBJ databases">
        <title>The complete genome of Truepera radiovictris DSM 17093.</title>
        <authorList>
            <consortium name="US DOE Joint Genome Institute (JGI-PGF)"/>
            <person name="Lucas S."/>
            <person name="Copeland A."/>
            <person name="Lapidus A."/>
            <person name="Glavina del Rio T."/>
            <person name="Dalin E."/>
            <person name="Tice H."/>
            <person name="Bruce D."/>
            <person name="Goodwin L."/>
            <person name="Pitluck S."/>
            <person name="Kyrpides N."/>
            <person name="Mavromatis K."/>
            <person name="Ovchinnikova G."/>
            <person name="Munk A.C."/>
            <person name="Detter J.C."/>
            <person name="Han C."/>
            <person name="Tapia R."/>
            <person name="Land M."/>
            <person name="Hauser L."/>
            <person name="Markowitz V."/>
            <person name="Cheng J.-F."/>
            <person name="Hugenholtz P."/>
            <person name="Woyke T."/>
            <person name="Wu D."/>
            <person name="Tindall B."/>
            <person name="Pomrenke H.G."/>
            <person name="Brambilla E."/>
            <person name="Klenk H.-P."/>
            <person name="Eisen J.A."/>
        </authorList>
    </citation>
    <scope>NUCLEOTIDE SEQUENCE [LARGE SCALE GENOMIC DNA]</scope>
    <source>
        <strain evidence="4">DSM 17093 / CIP 108686 / LMG 22925 / RQ-24</strain>
    </source>
</reference>
<dbReference type="STRING" id="649638.Trad_2630"/>
<proteinExistence type="predicted"/>
<dbReference type="GO" id="GO:0016787">
    <property type="term" value="F:hydrolase activity"/>
    <property type="evidence" value="ECO:0007669"/>
    <property type="project" value="UniProtKB-KW"/>
</dbReference>
<dbReference type="Gene3D" id="3.40.50.1820">
    <property type="entry name" value="alpha/beta hydrolase"/>
    <property type="match status" value="1"/>
</dbReference>
<keyword evidence="4" id="KW-1185">Reference proteome</keyword>
<dbReference type="RefSeq" id="WP_013179097.1">
    <property type="nucleotide sequence ID" value="NC_014221.1"/>
</dbReference>
<dbReference type="PANTHER" id="PTHR43689:SF8">
    <property type="entry name" value="ALPHA_BETA-HYDROLASES SUPERFAMILY PROTEIN"/>
    <property type="match status" value="1"/>
</dbReference>
<protein>
    <submittedName>
        <fullName evidence="3">Alpha/beta hydrolase fold protein</fullName>
    </submittedName>
</protein>
<organism evidence="3 4">
    <name type="scientific">Truepera radiovictrix (strain DSM 17093 / CIP 108686 / LMG 22925 / RQ-24)</name>
    <dbReference type="NCBI Taxonomy" id="649638"/>
    <lineage>
        <taxon>Bacteria</taxon>
        <taxon>Thermotogati</taxon>
        <taxon>Deinococcota</taxon>
        <taxon>Deinococci</taxon>
        <taxon>Trueperales</taxon>
        <taxon>Trueperaceae</taxon>
        <taxon>Truepera</taxon>
    </lineage>
</organism>
<evidence type="ECO:0000313" key="4">
    <source>
        <dbReference type="Proteomes" id="UP000000379"/>
    </source>
</evidence>
<dbReference type="eggNOG" id="COG0596">
    <property type="taxonomic scope" value="Bacteria"/>
</dbReference>